<dbReference type="Proteomes" id="UP000250266">
    <property type="component" value="Unassembled WGS sequence"/>
</dbReference>
<dbReference type="Pfam" id="PF00135">
    <property type="entry name" value="COesterase"/>
    <property type="match status" value="1"/>
</dbReference>
<dbReference type="InterPro" id="IPR050309">
    <property type="entry name" value="Type-B_Carboxylest/Lipase"/>
</dbReference>
<dbReference type="InterPro" id="IPR019819">
    <property type="entry name" value="Carboxylesterase_B_CS"/>
</dbReference>
<evidence type="ECO:0000259" key="2">
    <source>
        <dbReference type="Pfam" id="PF00135"/>
    </source>
</evidence>
<dbReference type="OrthoDB" id="408631at2759"/>
<dbReference type="PANTHER" id="PTHR11559">
    <property type="entry name" value="CARBOXYLESTERASE"/>
    <property type="match status" value="1"/>
</dbReference>
<feature type="domain" description="Carboxylesterase type B" evidence="2">
    <location>
        <begin position="39"/>
        <end position="470"/>
    </location>
</feature>
<keyword evidence="4" id="KW-1185">Reference proteome</keyword>
<dbReference type="PROSITE" id="PS00941">
    <property type="entry name" value="CARBOXYLESTERASE_B_2"/>
    <property type="match status" value="1"/>
</dbReference>
<accession>A0A8E2ECG3</accession>
<protein>
    <submittedName>
        <fullName evidence="3">Alpha/beta-hydrolase</fullName>
    </submittedName>
</protein>
<evidence type="ECO:0000256" key="1">
    <source>
        <dbReference type="SAM" id="SignalP"/>
    </source>
</evidence>
<organism evidence="3 4">
    <name type="scientific">Lepidopterella palustris CBS 459.81</name>
    <dbReference type="NCBI Taxonomy" id="1314670"/>
    <lineage>
        <taxon>Eukaryota</taxon>
        <taxon>Fungi</taxon>
        <taxon>Dikarya</taxon>
        <taxon>Ascomycota</taxon>
        <taxon>Pezizomycotina</taxon>
        <taxon>Dothideomycetes</taxon>
        <taxon>Pleosporomycetidae</taxon>
        <taxon>Mytilinidiales</taxon>
        <taxon>Argynnaceae</taxon>
        <taxon>Lepidopterella</taxon>
    </lineage>
</organism>
<feature type="chain" id="PRO_5034126814" evidence="1">
    <location>
        <begin position="19"/>
        <end position="516"/>
    </location>
</feature>
<dbReference type="Gene3D" id="3.40.50.1820">
    <property type="entry name" value="alpha/beta hydrolase"/>
    <property type="match status" value="1"/>
</dbReference>
<dbReference type="InterPro" id="IPR002018">
    <property type="entry name" value="CarbesteraseB"/>
</dbReference>
<name>A0A8E2ECG3_9PEZI</name>
<evidence type="ECO:0000313" key="4">
    <source>
        <dbReference type="Proteomes" id="UP000250266"/>
    </source>
</evidence>
<dbReference type="EMBL" id="KV744925">
    <property type="protein sequence ID" value="OCK81308.1"/>
    <property type="molecule type" value="Genomic_DNA"/>
</dbReference>
<dbReference type="AlphaFoldDB" id="A0A8E2ECG3"/>
<proteinExistence type="predicted"/>
<keyword evidence="1" id="KW-0732">Signal</keyword>
<keyword evidence="3" id="KW-0378">Hydrolase</keyword>
<dbReference type="GO" id="GO:0016787">
    <property type="term" value="F:hydrolase activity"/>
    <property type="evidence" value="ECO:0007669"/>
    <property type="project" value="UniProtKB-KW"/>
</dbReference>
<gene>
    <name evidence="3" type="ORF">K432DRAFT_351264</name>
</gene>
<reference evidence="3 4" key="1">
    <citation type="journal article" date="2016" name="Nat. Commun.">
        <title>Ectomycorrhizal ecology is imprinted in the genome of the dominant symbiotic fungus Cenococcum geophilum.</title>
        <authorList>
            <consortium name="DOE Joint Genome Institute"/>
            <person name="Peter M."/>
            <person name="Kohler A."/>
            <person name="Ohm R.A."/>
            <person name="Kuo A."/>
            <person name="Krutzmann J."/>
            <person name="Morin E."/>
            <person name="Arend M."/>
            <person name="Barry K.W."/>
            <person name="Binder M."/>
            <person name="Choi C."/>
            <person name="Clum A."/>
            <person name="Copeland A."/>
            <person name="Grisel N."/>
            <person name="Haridas S."/>
            <person name="Kipfer T."/>
            <person name="LaButti K."/>
            <person name="Lindquist E."/>
            <person name="Lipzen A."/>
            <person name="Maire R."/>
            <person name="Meier B."/>
            <person name="Mihaltcheva S."/>
            <person name="Molinier V."/>
            <person name="Murat C."/>
            <person name="Poggeler S."/>
            <person name="Quandt C.A."/>
            <person name="Sperisen C."/>
            <person name="Tritt A."/>
            <person name="Tisserant E."/>
            <person name="Crous P.W."/>
            <person name="Henrissat B."/>
            <person name="Nehls U."/>
            <person name="Egli S."/>
            <person name="Spatafora J.W."/>
            <person name="Grigoriev I.V."/>
            <person name="Martin F.M."/>
        </authorList>
    </citation>
    <scope>NUCLEOTIDE SEQUENCE [LARGE SCALE GENOMIC DNA]</scope>
    <source>
        <strain evidence="3 4">CBS 459.81</strain>
    </source>
</reference>
<sequence>MVFLQLLAICSTFSVLSASPTVDLGYAIHQASAPNFSSTYYNFSNIRYAAPPLGLLRFSEPQPPLNNRSAGIQDGSYGKVCPQGYPLWMETALETNNVTYYTSPDLPESEDCLFLDVIVPRQVFEDPHIPAARVLVWIHGGGYVNGDKNSLTNPIGLLQRSATPTVFVSLQYRLGAFGFLASSDFISQGGVPNAGLLDQRAALQWVQKYINVFGGDPCKVTVMGQSMGAGSIMHHITSPDSSRGLFNQAILQSPAIVPIPGQNEQDDTFRAFLAYANATSLAELRDSPSDVLAGANAQLISEAMCASYAFGPTVDNTSRSYVPDTPSRRLLDGHYDHDLKFIVGYNSHEGTLFVNPNTTSAAAMRVYMLQYLPYLPTATVDFMLSNIYPPNSSLPESEDTQRRLLLFASEGFITCNALDVARALPGRTAAYEFGVLPAFHGQDIAYTFYTSPNQNVENETLAMELQADLMGFVKGDTDMPTFGPNGEVLLLDDEGARLEQVDNGRLERCHWWAENF</sequence>
<feature type="signal peptide" evidence="1">
    <location>
        <begin position="1"/>
        <end position="18"/>
    </location>
</feature>
<dbReference type="SUPFAM" id="SSF53474">
    <property type="entry name" value="alpha/beta-Hydrolases"/>
    <property type="match status" value="1"/>
</dbReference>
<dbReference type="InterPro" id="IPR029058">
    <property type="entry name" value="AB_hydrolase_fold"/>
</dbReference>
<evidence type="ECO:0000313" key="3">
    <source>
        <dbReference type="EMBL" id="OCK81308.1"/>
    </source>
</evidence>